<feature type="compositionally biased region" description="Gly residues" evidence="5">
    <location>
        <begin position="597"/>
        <end position="620"/>
    </location>
</feature>
<feature type="region of interest" description="Disordered" evidence="5">
    <location>
        <begin position="1646"/>
        <end position="1667"/>
    </location>
</feature>
<evidence type="ECO:0000313" key="9">
    <source>
        <dbReference type="Proteomes" id="UP000612055"/>
    </source>
</evidence>
<evidence type="ECO:0000256" key="3">
    <source>
        <dbReference type="ARBA" id="ARBA00008874"/>
    </source>
</evidence>
<feature type="compositionally biased region" description="Low complexity" evidence="5">
    <location>
        <begin position="497"/>
        <end position="538"/>
    </location>
</feature>
<feature type="compositionally biased region" description="Basic and acidic residues" evidence="5">
    <location>
        <begin position="1542"/>
        <end position="1554"/>
    </location>
</feature>
<keyword evidence="4" id="KW-0539">Nucleus</keyword>
<dbReference type="SUPFAM" id="SSF56112">
    <property type="entry name" value="Protein kinase-like (PK-like)"/>
    <property type="match status" value="1"/>
</dbReference>
<evidence type="ECO:0000259" key="6">
    <source>
        <dbReference type="PROSITE" id="PS50011"/>
    </source>
</evidence>
<comment type="similarity">
    <text evidence="3">Belongs to the protein kinase superfamily. STE Ser/Thr protein kinase family. STE20 subfamily.</text>
</comment>
<feature type="region of interest" description="Disordered" evidence="5">
    <location>
        <begin position="1742"/>
        <end position="1770"/>
    </location>
</feature>
<proteinExistence type="inferred from homology"/>
<dbReference type="Pfam" id="PF03638">
    <property type="entry name" value="TCR"/>
    <property type="match status" value="2"/>
</dbReference>
<organism evidence="8 9">
    <name type="scientific">Edaphochlamys debaryana</name>
    <dbReference type="NCBI Taxonomy" id="47281"/>
    <lineage>
        <taxon>Eukaryota</taxon>
        <taxon>Viridiplantae</taxon>
        <taxon>Chlorophyta</taxon>
        <taxon>core chlorophytes</taxon>
        <taxon>Chlorophyceae</taxon>
        <taxon>CS clade</taxon>
        <taxon>Chlamydomonadales</taxon>
        <taxon>Chlamydomonadales incertae sedis</taxon>
        <taxon>Edaphochlamys</taxon>
    </lineage>
</organism>
<feature type="compositionally biased region" description="Low complexity" evidence="5">
    <location>
        <begin position="1017"/>
        <end position="1026"/>
    </location>
</feature>
<dbReference type="OrthoDB" id="248923at2759"/>
<feature type="region of interest" description="Disordered" evidence="5">
    <location>
        <begin position="1852"/>
        <end position="1899"/>
    </location>
</feature>
<feature type="compositionally biased region" description="Polar residues" evidence="5">
    <location>
        <begin position="994"/>
        <end position="1003"/>
    </location>
</feature>
<dbReference type="Pfam" id="PF00069">
    <property type="entry name" value="Pkinase"/>
    <property type="match status" value="1"/>
</dbReference>
<gene>
    <name evidence="8" type="ORF">HYH03_014837</name>
</gene>
<feature type="region of interest" description="Disordered" evidence="5">
    <location>
        <begin position="1937"/>
        <end position="2018"/>
    </location>
</feature>
<feature type="region of interest" description="Disordered" evidence="5">
    <location>
        <begin position="2212"/>
        <end position="2234"/>
    </location>
</feature>
<accession>A0A836BRK7</accession>
<feature type="compositionally biased region" description="Low complexity" evidence="5">
    <location>
        <begin position="2128"/>
        <end position="2141"/>
    </location>
</feature>
<feature type="compositionally biased region" description="Pro residues" evidence="5">
    <location>
        <begin position="946"/>
        <end position="959"/>
    </location>
</feature>
<dbReference type="PANTHER" id="PTHR48014">
    <property type="entry name" value="SERINE/THREONINE-PROTEIN KINASE FRAY2"/>
    <property type="match status" value="1"/>
</dbReference>
<comment type="caution">
    <text evidence="8">The sequence shown here is derived from an EMBL/GenBank/DDBJ whole genome shotgun (WGS) entry which is preliminary data.</text>
</comment>
<evidence type="ECO:0008006" key="10">
    <source>
        <dbReference type="Google" id="ProtNLM"/>
    </source>
</evidence>
<feature type="region of interest" description="Disordered" evidence="5">
    <location>
        <begin position="794"/>
        <end position="820"/>
    </location>
</feature>
<dbReference type="PROSITE" id="PS50011">
    <property type="entry name" value="PROTEIN_KINASE_DOM"/>
    <property type="match status" value="1"/>
</dbReference>
<feature type="compositionally biased region" description="Acidic residues" evidence="5">
    <location>
        <begin position="2167"/>
        <end position="2176"/>
    </location>
</feature>
<dbReference type="InterPro" id="IPR000719">
    <property type="entry name" value="Prot_kinase_dom"/>
</dbReference>
<feature type="compositionally biased region" description="Pro residues" evidence="5">
    <location>
        <begin position="435"/>
        <end position="445"/>
    </location>
</feature>
<feature type="compositionally biased region" description="Gly residues" evidence="5">
    <location>
        <begin position="1519"/>
        <end position="1535"/>
    </location>
</feature>
<dbReference type="InterPro" id="IPR033467">
    <property type="entry name" value="Tesmin/TSO1-like_CXC"/>
</dbReference>
<dbReference type="InterPro" id="IPR047173">
    <property type="entry name" value="STRAD_A/B-like"/>
</dbReference>
<feature type="compositionally biased region" description="Gly residues" evidence="5">
    <location>
        <begin position="1646"/>
        <end position="1660"/>
    </location>
</feature>
<dbReference type="PROSITE" id="PS51634">
    <property type="entry name" value="CRC"/>
    <property type="match status" value="1"/>
</dbReference>
<feature type="compositionally biased region" description="Gly residues" evidence="5">
    <location>
        <begin position="330"/>
        <end position="352"/>
    </location>
</feature>
<feature type="compositionally biased region" description="Low complexity" evidence="5">
    <location>
        <begin position="2056"/>
        <end position="2065"/>
    </location>
</feature>
<evidence type="ECO:0000259" key="7">
    <source>
        <dbReference type="PROSITE" id="PS51634"/>
    </source>
</evidence>
<feature type="region of interest" description="Disordered" evidence="5">
    <location>
        <begin position="902"/>
        <end position="923"/>
    </location>
</feature>
<dbReference type="GO" id="GO:0005634">
    <property type="term" value="C:nucleus"/>
    <property type="evidence" value="ECO:0007669"/>
    <property type="project" value="UniProtKB-SubCell"/>
</dbReference>
<feature type="region of interest" description="Disordered" evidence="5">
    <location>
        <begin position="1471"/>
        <end position="1566"/>
    </location>
</feature>
<feature type="compositionally biased region" description="Basic residues" evidence="5">
    <location>
        <begin position="2102"/>
        <end position="2112"/>
    </location>
</feature>
<evidence type="ECO:0000256" key="2">
    <source>
        <dbReference type="ARBA" id="ARBA00007267"/>
    </source>
</evidence>
<evidence type="ECO:0000256" key="5">
    <source>
        <dbReference type="SAM" id="MobiDB-lite"/>
    </source>
</evidence>
<comment type="subcellular location">
    <subcellularLocation>
        <location evidence="1">Nucleus</location>
    </subcellularLocation>
</comment>
<dbReference type="GO" id="GO:0004672">
    <property type="term" value="F:protein kinase activity"/>
    <property type="evidence" value="ECO:0007669"/>
    <property type="project" value="InterPro"/>
</dbReference>
<feature type="compositionally biased region" description="Low complexity" evidence="5">
    <location>
        <begin position="411"/>
        <end position="424"/>
    </location>
</feature>
<feature type="domain" description="Protein kinase" evidence="6">
    <location>
        <begin position="29"/>
        <end position="294"/>
    </location>
</feature>
<feature type="compositionally biased region" description="Pro residues" evidence="5">
    <location>
        <begin position="1491"/>
        <end position="1509"/>
    </location>
</feature>
<feature type="compositionally biased region" description="Low complexity" evidence="5">
    <location>
        <begin position="562"/>
        <end position="581"/>
    </location>
</feature>
<feature type="region of interest" description="Disordered" evidence="5">
    <location>
        <begin position="1089"/>
        <end position="1120"/>
    </location>
</feature>
<evidence type="ECO:0000256" key="4">
    <source>
        <dbReference type="ARBA" id="ARBA00023242"/>
    </source>
</evidence>
<sequence>MFRSRSALDVRAAAAAAAPKSYPTGPQHYELLEECGAGVTSTVHRARCVPLGEVVAIKRCNLDAVGDADMAVIFEEVACMRRYAHPAVLPLLCSFVCDSELWLVMPYMEGGSVAHVMRYAHPQGLDEPLIATIAREVLRALEYLHKQGAIHRDVKAGNILLGGDGAVRLGDFGVSASMERAGSWGRGRVGRHTLVGTPCWMAPEVMEEATYNDKADMWSLGITLLEMAHGSAPFASYPPLKILMMTLQNPPPQLEEKFGQRTFSKAMREVVALCLQKDPSQRPSARALLEHRFFRGGRDRAYVAKHLLAGDYMSGVLGWDFNLPVGHPGDGANGGGGGSGSGGVSSGGGGSGTPRSPLPRIESHDSVSSMSTTIPTAAAAINGSAAGGNGTEAAKLGGAGDGTNGDGWKMAATPEPHTPATAPPGQRQTTAAEVPMPPPQPPPASAPAAPAAPSDLASVGSPPQTLREQHVPASAVLGGPFVSSAFASAAQQAASATPASASASPSPSARTSASGSTVSGAPSSPVPIAGPSSGAPSPRVIRGSMSLPDLKGGPHQPPPLPGAAAGAAGSAATSGTATPAGAEGGRRPRVTFAPDVSGGGGGISGGQQGSGSLLGSGGSSGVLKKGRFQVTESVQPAPPPRPATALGLHPTAAGARPPLPPSHHHPPHPHPTDPHLLLGGTSGFGSPRTAAHGGGAAMPYAPCYCCGGGGGLYGTWCDMAVRSLLAAPRQPAAALSLAVLLTSAAPPPAVSPAAPLPPTRSLRLPAELVRAAPPAGSAAPLNLAAAFDAAAGGGAAHEDEGRAHGRSAAEPPAPHRWFLVPSLYPPTNAAESASKSKTGESTCIIDRLLGYEKAQHSSERAYGSSTVRNPEPRGQLVVVEVDEAHPEAVALAEAYDRAAGATTATSSGGGISGLAAPPAGHPTIGPAPPAHIAAEVERGCLTVRVPSPPPLPSRPPPAASPFAKRGPQAAAAGAGGAPGWSSAGGAGVPRTAGVSRQGSAANISSVPPAEPQPSPSAPSRIPAPTSGQAVAAVTAPELPPPPSTRRELWSAVAPAGPQGLPLPAAAAAAVRPDKISSLPDLTSPTRVAAAAVTSPLASPPPPGQSPLAAAPGSGGPGELASLRLDDEEYQLDADPAYAVATASQKRCNCKKARCLKLYCVCFAAGVYCSSCACRDCLNSLETADLVEQKAEGELAHKKGCRCRRSRCVKKYCECFDARVFCSGSCRCESCLNMPAGGAAPPPSSVPHVAHLPMAAQAHYTASQAGRGARGRASSASASAGAAPSATAGMGLEGLPSASMQAQAQVLLGMDLDLEALAAAAAAAATAPSGLLPFLGGGVAAAAAGGAGADGAAERALRPQGLGGVSPPLPFLDSPDDPLGAVAAALGTGGGVCTAAAPAAATTTALEPSLASGLLRADAAAAAQDGSAGMGLSSLPPLPPAVTARLNSAFQSAEAEAAVAAATAAASLAAPPGSAAARSSGGGAPTLSAGPAAPPAPGLLQQPPGPPAPMQLPGMPSGQREGGGSGGGAAAAGSAGGAVPEAAPRETRQPRRSSSDPEDNGLLPPLACDPLTATLPLMPAAGPAAAAVAGHAGDVSPPAMPGGATAVRQAAHAAAAAVAAAAANVASLLAASGGAAITGTTADAAANGGGSAPGSDGGASGTGACLVAPPPAAVPPPLSSYDSGDDATSTLESALAAPGLLLEDPARAEALAARLGFDEQLQTAASKAATILKALLQMASASAPPRGASAAPGPAWAQPGPGVPGSLLQAAGSLAPGPAPAAVIAAQPGGAGQGQAALGGAAALAPGPLLETGADLGLAPTAAPHLPPLQGFDPAASLPAHHAPVGLPPVPPLNLPPLLTHHHHHHHAPSHQHGHHHYPQQQPSTAAAIAGASGATCGPSVATGQAATATASGLPPLHRTGSGGGGVVRLGSGSFRFTPAGRVAGPEPSGRGVSGSQGGRAAVPLPSQTSPGPRPRAGAASRRPRGPDALTPHTLAPSGSAHGSAAGGGLRRGSRVKRPNSLLADMEVDLAGPDEEGAAQASADRASLHHLHHYQPHAHAQGQPHHFGTHSGPPRRHSDRIAHEDVLPQYGSVRHASPSPRQHSAHHHRRKPLRPGSSEPPSPKRARLLATGLGSGPLTAGGAAAGAGGAGAGGSTGGPAGSGIDPWRDEDDGEEEQGGGLLSALSSGPLSSGQVLQAAHGLISPFASASRRRLSGSAPRHTSGGGAGGADGESELEAMQALFDLRSAAAGMAAAS</sequence>
<dbReference type="SMART" id="SM00220">
    <property type="entry name" value="S_TKc"/>
    <property type="match status" value="1"/>
</dbReference>
<dbReference type="Gene3D" id="1.10.510.10">
    <property type="entry name" value="Transferase(Phosphotransferase) domain 1"/>
    <property type="match status" value="1"/>
</dbReference>
<dbReference type="Gene3D" id="3.30.200.20">
    <property type="entry name" value="Phosphorylase Kinase, domain 1"/>
    <property type="match status" value="1"/>
</dbReference>
<feature type="compositionally biased region" description="Low complexity" evidence="5">
    <location>
        <begin position="960"/>
        <end position="972"/>
    </location>
</feature>
<keyword evidence="9" id="KW-1185">Reference proteome</keyword>
<feature type="region of interest" description="Disordered" evidence="5">
    <location>
        <begin position="2090"/>
        <end position="2190"/>
    </location>
</feature>
<feature type="domain" description="CRC" evidence="7">
    <location>
        <begin position="1143"/>
        <end position="1235"/>
    </location>
</feature>
<evidence type="ECO:0000256" key="1">
    <source>
        <dbReference type="ARBA" id="ARBA00004123"/>
    </source>
</evidence>
<dbReference type="SMART" id="SM01114">
    <property type="entry name" value="CXC"/>
    <property type="match status" value="2"/>
</dbReference>
<feature type="region of interest" description="Disordered" evidence="5">
    <location>
        <begin position="392"/>
        <end position="467"/>
    </location>
</feature>
<comment type="similarity">
    <text evidence="2">Belongs to the lin-54 family.</text>
</comment>
<protein>
    <recommendedName>
        <fullName evidence="10">Protein kinase domain-containing protein</fullName>
    </recommendedName>
</protein>
<feature type="compositionally biased region" description="Basic residues" evidence="5">
    <location>
        <begin position="1859"/>
        <end position="1877"/>
    </location>
</feature>
<dbReference type="FunFam" id="1.10.510.10:FF:000947">
    <property type="entry name" value="serine/threonine-protein kinase OSR1"/>
    <property type="match status" value="1"/>
</dbReference>
<feature type="region of interest" description="Disordered" evidence="5">
    <location>
        <begin position="2055"/>
        <end position="2077"/>
    </location>
</feature>
<dbReference type="InterPro" id="IPR005172">
    <property type="entry name" value="CRC"/>
</dbReference>
<feature type="region of interest" description="Disordered" evidence="5">
    <location>
        <begin position="943"/>
        <end position="1047"/>
    </location>
</feature>
<dbReference type="PANTHER" id="PTHR48014:SF21">
    <property type="entry name" value="SERINE_THREONINE-PROTEIN KINASE FRAY2"/>
    <property type="match status" value="1"/>
</dbReference>
<reference evidence="8" key="1">
    <citation type="journal article" date="2020" name="bioRxiv">
        <title>Comparative genomics of Chlamydomonas.</title>
        <authorList>
            <person name="Craig R.J."/>
            <person name="Hasan A.R."/>
            <person name="Ness R.W."/>
            <person name="Keightley P.D."/>
        </authorList>
    </citation>
    <scope>NUCLEOTIDE SEQUENCE</scope>
    <source>
        <strain evidence="8">CCAP 11/70</strain>
    </source>
</reference>
<feature type="compositionally biased region" description="Low complexity" evidence="5">
    <location>
        <begin position="1878"/>
        <end position="1899"/>
    </location>
</feature>
<feature type="region of interest" description="Disordered" evidence="5">
    <location>
        <begin position="330"/>
        <end position="371"/>
    </location>
</feature>
<dbReference type="InterPro" id="IPR011009">
    <property type="entry name" value="Kinase-like_dom_sf"/>
</dbReference>
<feature type="compositionally biased region" description="Gly residues" evidence="5">
    <location>
        <begin position="2142"/>
        <end position="2160"/>
    </location>
</feature>
<feature type="compositionally biased region" description="Low complexity" evidence="5">
    <location>
        <begin position="2181"/>
        <end position="2190"/>
    </location>
</feature>
<feature type="compositionally biased region" description="Low complexity" evidence="5">
    <location>
        <begin position="1471"/>
        <end position="1490"/>
    </location>
</feature>
<name>A0A836BRK7_9CHLO</name>
<dbReference type="GO" id="GO:0005524">
    <property type="term" value="F:ATP binding"/>
    <property type="evidence" value="ECO:0007669"/>
    <property type="project" value="InterPro"/>
</dbReference>
<dbReference type="EMBL" id="JAEHOE010000111">
    <property type="protein sequence ID" value="KAG2486536.1"/>
    <property type="molecule type" value="Genomic_DNA"/>
</dbReference>
<dbReference type="Proteomes" id="UP000612055">
    <property type="component" value="Unassembled WGS sequence"/>
</dbReference>
<evidence type="ECO:0000313" key="8">
    <source>
        <dbReference type="EMBL" id="KAG2486536.1"/>
    </source>
</evidence>
<dbReference type="GO" id="GO:0043539">
    <property type="term" value="F:protein serine/threonine kinase activator activity"/>
    <property type="evidence" value="ECO:0007669"/>
    <property type="project" value="InterPro"/>
</dbReference>
<feature type="region of interest" description="Disordered" evidence="5">
    <location>
        <begin position="497"/>
        <end position="684"/>
    </location>
</feature>
<feature type="compositionally biased region" description="Gly residues" evidence="5">
    <location>
        <begin position="973"/>
        <end position="987"/>
    </location>
</feature>